<comment type="caution">
    <text evidence="3">The sequence shown here is derived from an EMBL/GenBank/DDBJ whole genome shotgun (WGS) entry which is preliminary data.</text>
</comment>
<dbReference type="AlphaFoldDB" id="A0A553JD04"/>
<gene>
    <name evidence="3" type="ORF">FN961_25345</name>
</gene>
<dbReference type="PANTHER" id="PTHR47307">
    <property type="entry name" value="GLUTATHIONE-REGULATED POTASSIUM-EFFLUX SYSTEM ANCILLARY PROTEIN KEFG"/>
    <property type="match status" value="1"/>
</dbReference>
<dbReference type="SUPFAM" id="SSF52218">
    <property type="entry name" value="Flavoproteins"/>
    <property type="match status" value="1"/>
</dbReference>
<dbReference type="RefSeq" id="WP_144042927.1">
    <property type="nucleotide sequence ID" value="NZ_BMPL01000067.1"/>
</dbReference>
<evidence type="ECO:0000259" key="2">
    <source>
        <dbReference type="Pfam" id="PF02525"/>
    </source>
</evidence>
<reference evidence="4" key="1">
    <citation type="submission" date="2019-07" db="EMBL/GenBank/DDBJ databases">
        <title>Shewanella sp. YLB-08 draft genomic sequence.</title>
        <authorList>
            <person name="Yu L."/>
        </authorList>
    </citation>
    <scope>NUCLEOTIDE SEQUENCE [LARGE SCALE GENOMIC DNA]</scope>
    <source>
        <strain evidence="4">JCM 20706</strain>
    </source>
</reference>
<dbReference type="OrthoDB" id="9798454at2"/>
<sequence length="205" mass="23494">MPEAKKKILVLFAHPSQERSEVNKPLFAECQQHGDVTAIDLYREYPTFHINIDKEQQRLTEHDVIIFMFPFYWYSTPAILKQWQDLVLEYGFAYGTNGTALKGKQFLCAITAGGGENAYKQEGFNHFTIRELLRPMEQTAFLTGMEYLAPFVLFGARNAVEENRVHEHVHQLHTLLNALSNNKLDIEQAKALPQLNKSLATLIQA</sequence>
<dbReference type="PANTHER" id="PTHR47307:SF1">
    <property type="entry name" value="GLUTATHIONE-REGULATED POTASSIUM-EFFLUX SYSTEM ANCILLARY PROTEIN KEFG"/>
    <property type="match status" value="1"/>
</dbReference>
<evidence type="ECO:0000313" key="3">
    <source>
        <dbReference type="EMBL" id="TRY10339.1"/>
    </source>
</evidence>
<evidence type="ECO:0000313" key="4">
    <source>
        <dbReference type="Proteomes" id="UP000318126"/>
    </source>
</evidence>
<keyword evidence="1" id="KW-0560">Oxidoreductase</keyword>
<organism evidence="3 4">
    <name type="scientific">Shewanella hanedai</name>
    <name type="common">Alteromonas hanedai</name>
    <dbReference type="NCBI Taxonomy" id="25"/>
    <lineage>
        <taxon>Bacteria</taxon>
        <taxon>Pseudomonadati</taxon>
        <taxon>Pseudomonadota</taxon>
        <taxon>Gammaproteobacteria</taxon>
        <taxon>Alteromonadales</taxon>
        <taxon>Shewanellaceae</taxon>
        <taxon>Shewanella</taxon>
    </lineage>
</organism>
<accession>A0A553JD04</accession>
<evidence type="ECO:0000256" key="1">
    <source>
        <dbReference type="ARBA" id="ARBA00023002"/>
    </source>
</evidence>
<dbReference type="InterPro" id="IPR046980">
    <property type="entry name" value="KefG/KefF"/>
</dbReference>
<proteinExistence type="predicted"/>
<dbReference type="InterPro" id="IPR029039">
    <property type="entry name" value="Flavoprotein-like_sf"/>
</dbReference>
<dbReference type="GO" id="GO:0009055">
    <property type="term" value="F:electron transfer activity"/>
    <property type="evidence" value="ECO:0007669"/>
    <property type="project" value="TreeGrafter"/>
</dbReference>
<dbReference type="GO" id="GO:0010181">
    <property type="term" value="F:FMN binding"/>
    <property type="evidence" value="ECO:0007669"/>
    <property type="project" value="TreeGrafter"/>
</dbReference>
<dbReference type="GO" id="GO:0003955">
    <property type="term" value="F:NAD(P)H dehydrogenase (quinone) activity"/>
    <property type="evidence" value="ECO:0007669"/>
    <property type="project" value="TreeGrafter"/>
</dbReference>
<dbReference type="Proteomes" id="UP000318126">
    <property type="component" value="Unassembled WGS sequence"/>
</dbReference>
<dbReference type="Pfam" id="PF02525">
    <property type="entry name" value="Flavodoxin_2"/>
    <property type="match status" value="1"/>
</dbReference>
<dbReference type="Gene3D" id="3.40.50.360">
    <property type="match status" value="1"/>
</dbReference>
<keyword evidence="4" id="KW-1185">Reference proteome</keyword>
<feature type="domain" description="Flavodoxin-like fold" evidence="2">
    <location>
        <begin position="6"/>
        <end position="174"/>
    </location>
</feature>
<protein>
    <submittedName>
        <fullName evidence="3">Flavodoxin family protein</fullName>
    </submittedName>
</protein>
<dbReference type="EMBL" id="VKGK01000060">
    <property type="protein sequence ID" value="TRY10339.1"/>
    <property type="molecule type" value="Genomic_DNA"/>
</dbReference>
<dbReference type="InterPro" id="IPR003680">
    <property type="entry name" value="Flavodoxin_fold"/>
</dbReference>
<name>A0A553JD04_SHEHA</name>